<dbReference type="VEuPathDB" id="TrichDB:TRFO_29137"/>
<dbReference type="PROSITE" id="PS00108">
    <property type="entry name" value="PROTEIN_KINASE_ST"/>
    <property type="match status" value="1"/>
</dbReference>
<dbReference type="PANTHER" id="PTHR44329">
    <property type="entry name" value="SERINE/THREONINE-PROTEIN KINASE TNNI3K-RELATED"/>
    <property type="match status" value="1"/>
</dbReference>
<feature type="region of interest" description="Disordered" evidence="5">
    <location>
        <begin position="499"/>
        <end position="522"/>
    </location>
</feature>
<gene>
    <name evidence="7" type="ORF">TRFO_29137</name>
</gene>
<feature type="binding site" evidence="4">
    <location>
        <position position="240"/>
    </location>
    <ligand>
        <name>ATP</name>
        <dbReference type="ChEBI" id="CHEBI:30616"/>
    </ligand>
</feature>
<name>A0A1J4K148_9EUKA</name>
<dbReference type="Gene3D" id="1.10.510.10">
    <property type="entry name" value="Transferase(Phosphotransferase) domain 1"/>
    <property type="match status" value="1"/>
</dbReference>
<dbReference type="PANTHER" id="PTHR44329:SF298">
    <property type="entry name" value="MIXED LINEAGE KINASE DOMAIN-LIKE PROTEIN"/>
    <property type="match status" value="1"/>
</dbReference>
<dbReference type="PROSITE" id="PS00107">
    <property type="entry name" value="PROTEIN_KINASE_ATP"/>
    <property type="match status" value="1"/>
</dbReference>
<evidence type="ECO:0000313" key="7">
    <source>
        <dbReference type="EMBL" id="OHT03478.1"/>
    </source>
</evidence>
<organism evidence="7 8">
    <name type="scientific">Tritrichomonas foetus</name>
    <dbReference type="NCBI Taxonomy" id="1144522"/>
    <lineage>
        <taxon>Eukaryota</taxon>
        <taxon>Metamonada</taxon>
        <taxon>Parabasalia</taxon>
        <taxon>Tritrichomonadida</taxon>
        <taxon>Tritrichomonadidae</taxon>
        <taxon>Tritrichomonas</taxon>
    </lineage>
</organism>
<reference evidence="7" key="1">
    <citation type="submission" date="2016-10" db="EMBL/GenBank/DDBJ databases">
        <authorList>
            <person name="Benchimol M."/>
            <person name="Almeida L.G."/>
            <person name="Vasconcelos A.T."/>
            <person name="Perreira-Neves A."/>
            <person name="Rosa I.A."/>
            <person name="Tasca T."/>
            <person name="Bogo M.R."/>
            <person name="de Souza W."/>
        </authorList>
    </citation>
    <scope>NUCLEOTIDE SEQUENCE [LARGE SCALE GENOMIC DNA]</scope>
    <source>
        <strain evidence="7">K</strain>
    </source>
</reference>
<keyword evidence="7" id="KW-0808">Transferase</keyword>
<dbReference type="InterPro" id="IPR001245">
    <property type="entry name" value="Ser-Thr/Tyr_kinase_cat_dom"/>
</dbReference>
<evidence type="ECO:0000313" key="8">
    <source>
        <dbReference type="Proteomes" id="UP000179807"/>
    </source>
</evidence>
<dbReference type="Proteomes" id="UP000179807">
    <property type="component" value="Unassembled WGS sequence"/>
</dbReference>
<keyword evidence="7" id="KW-0418">Kinase</keyword>
<protein>
    <submittedName>
        <fullName evidence="7">TKL family protein kinase</fullName>
    </submittedName>
</protein>
<dbReference type="InterPro" id="IPR011009">
    <property type="entry name" value="Kinase-like_dom_sf"/>
</dbReference>
<feature type="domain" description="Protein kinase" evidence="6">
    <location>
        <begin position="210"/>
        <end position="466"/>
    </location>
</feature>
<sequence>MSVSYILAGEELCHISDEVETLVCSAVAHQKKFQLAASQFRTFSQTYKFEHLKQGNLTENESVAYENIIQMAQRYKTLIAQNLPHCWAHSAINSSATSLAAEVCGIAKQMNEEAHILDSEHSTLFDPSSPNWLPYHLYDLHAIATSFQNFLQKHGANAPPEPVNQAITARLNSINAFIDEYEDEKLVPKGRVFSPIPIHYQHWRLESGDFETHELIGKGVSARVFKGIMKSTCEKVAIKKLKYNQLTGQRFRSFQREVSVLASVQYPTILRFVGATDSAPFSIVTEWMSGGNLYADLHKYNLNDTQLTYAAFDIARGMSFLHMNQIIHRDLKTLNILLDKNGFSKICDFGFSRKANSKEIMTKNVGTPYWMAPELLGTSSSYDSKIDVYSYGIMLWEMLTHETPYDTKDPKTIINQVLANDIRPPLPDNMNSNLRDLIEACWDRLPERRPTFDQILKYFETGKIYYPKADVKSVISYIKKAMEDEDRDSLPIQELLKLDAQSSSTSSNSFDDNENEESKEEIEKVTFEKLVSTIESAKMTSKLFDPCWKLFQKLLPSVSKDNNEWLARGYALFLRTPMAVQSAIELRKMPNNSIPISVIRNYMDMIPTGNEDLDGHLIYAMCKNSMAEEALLRAFHHFHTKLALEVIARLDEINPLYEDAIIARCVLALMSGDDDLAFSAMGCLISRSVTTAITRPITKYNIDTSNQKGKIASTLYFGKMALNEVPFNPSIYDALFRNKTTDPLVLSVMTIALKKNKNTVDTFISWLEQNMNKLTPEMFLLLLTVLKEDESQFTHLKRIVSLGRIQLEHFPNQLRQLELELNTV</sequence>
<comment type="caution">
    <text evidence="7">The sequence shown here is derived from an EMBL/GenBank/DDBJ whole genome shotgun (WGS) entry which is preliminary data.</text>
</comment>
<dbReference type="InterPro" id="IPR000719">
    <property type="entry name" value="Prot_kinase_dom"/>
</dbReference>
<evidence type="ECO:0000256" key="5">
    <source>
        <dbReference type="SAM" id="MobiDB-lite"/>
    </source>
</evidence>
<keyword evidence="8" id="KW-1185">Reference proteome</keyword>
<dbReference type="GO" id="GO:0005524">
    <property type="term" value="F:ATP binding"/>
    <property type="evidence" value="ECO:0007669"/>
    <property type="project" value="UniProtKB-UniRule"/>
</dbReference>
<keyword evidence="3 4" id="KW-0067">ATP-binding</keyword>
<dbReference type="InterPro" id="IPR051681">
    <property type="entry name" value="Ser/Thr_Kinases-Pseudokinases"/>
</dbReference>
<accession>A0A1J4K148</accession>
<proteinExistence type="predicted"/>
<evidence type="ECO:0000256" key="1">
    <source>
        <dbReference type="ARBA" id="ARBA00022527"/>
    </source>
</evidence>
<dbReference type="OrthoDB" id="4062651at2759"/>
<keyword evidence="2 4" id="KW-0547">Nucleotide-binding</keyword>
<dbReference type="PRINTS" id="PR00109">
    <property type="entry name" value="TYRKINASE"/>
</dbReference>
<dbReference type="Gene3D" id="3.30.200.20">
    <property type="entry name" value="Phosphorylase Kinase, domain 1"/>
    <property type="match status" value="1"/>
</dbReference>
<feature type="compositionally biased region" description="Acidic residues" evidence="5">
    <location>
        <begin position="511"/>
        <end position="520"/>
    </location>
</feature>
<dbReference type="Pfam" id="PF00069">
    <property type="entry name" value="Pkinase"/>
    <property type="match status" value="1"/>
</dbReference>
<dbReference type="CDD" id="cd13999">
    <property type="entry name" value="STKc_MAP3K-like"/>
    <property type="match status" value="1"/>
</dbReference>
<keyword evidence="1" id="KW-0723">Serine/threonine-protein kinase</keyword>
<dbReference type="GO" id="GO:0004674">
    <property type="term" value="F:protein serine/threonine kinase activity"/>
    <property type="evidence" value="ECO:0007669"/>
    <property type="project" value="UniProtKB-KW"/>
</dbReference>
<dbReference type="AlphaFoldDB" id="A0A1J4K148"/>
<evidence type="ECO:0000256" key="2">
    <source>
        <dbReference type="ARBA" id="ARBA00022741"/>
    </source>
</evidence>
<dbReference type="EMBL" id="MLAK01000826">
    <property type="protein sequence ID" value="OHT03478.1"/>
    <property type="molecule type" value="Genomic_DNA"/>
</dbReference>
<dbReference type="SMART" id="SM00220">
    <property type="entry name" value="S_TKc"/>
    <property type="match status" value="1"/>
</dbReference>
<evidence type="ECO:0000259" key="6">
    <source>
        <dbReference type="PROSITE" id="PS50011"/>
    </source>
</evidence>
<dbReference type="GeneID" id="94841304"/>
<dbReference type="InterPro" id="IPR017441">
    <property type="entry name" value="Protein_kinase_ATP_BS"/>
</dbReference>
<evidence type="ECO:0000256" key="4">
    <source>
        <dbReference type="PROSITE-ProRule" id="PRU10141"/>
    </source>
</evidence>
<dbReference type="SUPFAM" id="SSF56112">
    <property type="entry name" value="Protein kinase-like (PK-like)"/>
    <property type="match status" value="1"/>
</dbReference>
<dbReference type="RefSeq" id="XP_068356614.1">
    <property type="nucleotide sequence ID" value="XM_068506600.1"/>
</dbReference>
<dbReference type="InterPro" id="IPR008271">
    <property type="entry name" value="Ser/Thr_kinase_AS"/>
</dbReference>
<evidence type="ECO:0000256" key="3">
    <source>
        <dbReference type="ARBA" id="ARBA00022840"/>
    </source>
</evidence>
<dbReference type="PROSITE" id="PS50011">
    <property type="entry name" value="PROTEIN_KINASE_DOM"/>
    <property type="match status" value="1"/>
</dbReference>